<feature type="signal peptide" evidence="1">
    <location>
        <begin position="1"/>
        <end position="22"/>
    </location>
</feature>
<sequence length="202" mass="21945">MTSVWLRWLFVLGLGLQLSACAIGKPAPQATTYVLEPPAPALRAARRPETLRLGKVRVTPAFAGRELVFRLDDVRYVADFYNAFLAEPGAMIGVAMAQWLEASGLFKAVMQADIGTRVDVVLEARVTELYGDFRPGRSPAAVMRVQFALVDLTGVSTQVSWQQTIGRRIAVPEASPEALVRGYGQALGDILMELAAVLEKAD</sequence>
<keyword evidence="1" id="KW-0732">Signal</keyword>
<dbReference type="AlphaFoldDB" id="A0A6P1DPZ5"/>
<feature type="chain" id="PRO_5026777972" description="ABC-type transport auxiliary lipoprotein component domain-containing protein" evidence="1">
    <location>
        <begin position="23"/>
        <end position="202"/>
    </location>
</feature>
<protein>
    <recommendedName>
        <fullName evidence="2">ABC-type transport auxiliary lipoprotein component domain-containing protein</fullName>
    </recommendedName>
</protein>
<feature type="domain" description="ABC-type transport auxiliary lipoprotein component" evidence="2">
    <location>
        <begin position="33"/>
        <end position="193"/>
    </location>
</feature>
<dbReference type="EMBL" id="JAAIJR010000012">
    <property type="protein sequence ID" value="NEX19630.1"/>
    <property type="molecule type" value="Genomic_DNA"/>
</dbReference>
<gene>
    <name evidence="3" type="ORF">G3480_04765</name>
</gene>
<accession>A0A6P1DPZ5</accession>
<dbReference type="Gene3D" id="3.40.50.10610">
    <property type="entry name" value="ABC-type transport auxiliary lipoprotein component"/>
    <property type="match status" value="1"/>
</dbReference>
<reference evidence="4" key="1">
    <citation type="journal article" date="2020" name="Microbiol. Resour. Announc.">
        <title>Draft Genome Sequences of Thiorhodococcus mannitoliphagus and Thiorhodococcus minor, Purple Sulfur Photosynthetic Bacteria in the Gammaproteobacterial Family Chromatiaceae.</title>
        <authorList>
            <person name="Aviles F.A."/>
            <person name="Meyer T.E."/>
            <person name="Kyndt J.A."/>
        </authorList>
    </citation>
    <scope>NUCLEOTIDE SEQUENCE [LARGE SCALE GENOMIC DNA]</scope>
    <source>
        <strain evidence="4">DSM 18266</strain>
    </source>
</reference>
<name>A0A6P1DPZ5_9GAMM</name>
<dbReference type="InterPro" id="IPR005586">
    <property type="entry name" value="ABC_trans_aux"/>
</dbReference>
<organism evidence="3 4">
    <name type="scientific">Thiorhodococcus mannitoliphagus</name>
    <dbReference type="NCBI Taxonomy" id="329406"/>
    <lineage>
        <taxon>Bacteria</taxon>
        <taxon>Pseudomonadati</taxon>
        <taxon>Pseudomonadota</taxon>
        <taxon>Gammaproteobacteria</taxon>
        <taxon>Chromatiales</taxon>
        <taxon>Chromatiaceae</taxon>
        <taxon>Thiorhodococcus</taxon>
    </lineage>
</organism>
<evidence type="ECO:0000313" key="3">
    <source>
        <dbReference type="EMBL" id="NEX19630.1"/>
    </source>
</evidence>
<keyword evidence="4" id="KW-1185">Reference proteome</keyword>
<dbReference type="Pfam" id="PF03886">
    <property type="entry name" value="ABC_trans_aux"/>
    <property type="match status" value="1"/>
</dbReference>
<proteinExistence type="predicted"/>
<evidence type="ECO:0000256" key="1">
    <source>
        <dbReference type="SAM" id="SignalP"/>
    </source>
</evidence>
<comment type="caution">
    <text evidence="3">The sequence shown here is derived from an EMBL/GenBank/DDBJ whole genome shotgun (WGS) entry which is preliminary data.</text>
</comment>
<dbReference type="Proteomes" id="UP000471640">
    <property type="component" value="Unassembled WGS sequence"/>
</dbReference>
<reference evidence="3 4" key="2">
    <citation type="submission" date="2020-02" db="EMBL/GenBank/DDBJ databases">
        <title>Genome sequences of Thiorhodococcus mannitoliphagus and Thiorhodococcus minor, purple sulfur photosynthetic bacteria in the gammaproteobacterial family, Chromatiaceae.</title>
        <authorList>
            <person name="Aviles F.A."/>
            <person name="Meyer T.E."/>
            <person name="Kyndt J.A."/>
        </authorList>
    </citation>
    <scope>NUCLEOTIDE SEQUENCE [LARGE SCALE GENOMIC DNA]</scope>
    <source>
        <strain evidence="3 4">DSM 18266</strain>
    </source>
</reference>
<dbReference type="RefSeq" id="WP_164652528.1">
    <property type="nucleotide sequence ID" value="NZ_JAAIJR010000012.1"/>
</dbReference>
<evidence type="ECO:0000313" key="4">
    <source>
        <dbReference type="Proteomes" id="UP000471640"/>
    </source>
</evidence>
<dbReference type="SUPFAM" id="SSF159594">
    <property type="entry name" value="XCC0632-like"/>
    <property type="match status" value="1"/>
</dbReference>
<evidence type="ECO:0000259" key="2">
    <source>
        <dbReference type="Pfam" id="PF03886"/>
    </source>
</evidence>